<dbReference type="Gene3D" id="2.60.120.610">
    <property type="entry name" value="arabinofuranosyltransferase like domain"/>
    <property type="match status" value="1"/>
</dbReference>
<evidence type="ECO:0000256" key="12">
    <source>
        <dbReference type="SAM" id="Phobius"/>
    </source>
</evidence>
<dbReference type="InterPro" id="IPR042486">
    <property type="entry name" value="Arabino_trans_C_2"/>
</dbReference>
<feature type="transmembrane region" description="Helical" evidence="12">
    <location>
        <begin position="526"/>
        <end position="543"/>
    </location>
</feature>
<evidence type="ECO:0000256" key="9">
    <source>
        <dbReference type="ARBA" id="ARBA00023136"/>
    </source>
</evidence>
<feature type="transmembrane region" description="Helical" evidence="12">
    <location>
        <begin position="413"/>
        <end position="438"/>
    </location>
</feature>
<evidence type="ECO:0000256" key="6">
    <source>
        <dbReference type="ARBA" id="ARBA00022679"/>
    </source>
</evidence>
<keyword evidence="10" id="KW-0961">Cell wall biogenesis/degradation</keyword>
<feature type="transmembrane region" description="Helical" evidence="12">
    <location>
        <begin position="367"/>
        <end position="383"/>
    </location>
</feature>
<comment type="subcellular location">
    <subcellularLocation>
        <location evidence="2">Cell membrane</location>
        <topology evidence="2">Multi-pass membrane protein</topology>
    </subcellularLocation>
</comment>
<feature type="transmembrane region" description="Helical" evidence="12">
    <location>
        <begin position="333"/>
        <end position="355"/>
    </location>
</feature>
<evidence type="ECO:0000256" key="7">
    <source>
        <dbReference type="ARBA" id="ARBA00022692"/>
    </source>
</evidence>
<dbReference type="EMBL" id="SLXQ01000024">
    <property type="protein sequence ID" value="TCP42040.1"/>
    <property type="molecule type" value="Genomic_DNA"/>
</dbReference>
<feature type="transmembrane region" description="Helical" evidence="12">
    <location>
        <begin position="459"/>
        <end position="480"/>
    </location>
</feature>
<evidence type="ECO:0000259" key="14">
    <source>
        <dbReference type="Pfam" id="PF14896"/>
    </source>
</evidence>
<evidence type="ECO:0000256" key="8">
    <source>
        <dbReference type="ARBA" id="ARBA00022989"/>
    </source>
</evidence>
<dbReference type="InterPro" id="IPR040920">
    <property type="entry name" value="Arabino_trans_N"/>
</dbReference>
<feature type="domain" description="Arabinosyltransferase C-terminal" evidence="14">
    <location>
        <begin position="812"/>
        <end position="1051"/>
    </location>
</feature>
<evidence type="ECO:0000313" key="17">
    <source>
        <dbReference type="Proteomes" id="UP000294911"/>
    </source>
</evidence>
<feature type="transmembrane region" description="Helical" evidence="12">
    <location>
        <begin position="611"/>
        <end position="631"/>
    </location>
</feature>
<reference evidence="16 17" key="1">
    <citation type="submission" date="2019-03" db="EMBL/GenBank/DDBJ databases">
        <title>Genomic Encyclopedia of Type Strains, Phase IV (KMG-IV): sequencing the most valuable type-strain genomes for metagenomic binning, comparative biology and taxonomic classification.</title>
        <authorList>
            <person name="Goeker M."/>
        </authorList>
    </citation>
    <scope>NUCLEOTIDE SEQUENCE [LARGE SCALE GENOMIC DNA]</scope>
    <source>
        <strain evidence="16 17">DSM 45765</strain>
    </source>
</reference>
<feature type="transmembrane region" description="Helical" evidence="12">
    <location>
        <begin position="690"/>
        <end position="713"/>
    </location>
</feature>
<evidence type="ECO:0000313" key="16">
    <source>
        <dbReference type="EMBL" id="TCP42040.1"/>
    </source>
</evidence>
<evidence type="ECO:0000259" key="15">
    <source>
        <dbReference type="Pfam" id="PF17689"/>
    </source>
</evidence>
<evidence type="ECO:0000256" key="3">
    <source>
        <dbReference type="ARBA" id="ARBA00008195"/>
    </source>
</evidence>
<dbReference type="InterPro" id="IPR032731">
    <property type="entry name" value="Arabino_trans_C"/>
</dbReference>
<keyword evidence="9 12" id="KW-0472">Membrane</keyword>
<keyword evidence="4" id="KW-1003">Cell membrane</keyword>
<gene>
    <name evidence="16" type="ORF">EV191_1246</name>
</gene>
<feature type="domain" description="Arabinosyltransferas concanavalin like" evidence="15">
    <location>
        <begin position="63"/>
        <end position="212"/>
    </location>
</feature>
<dbReference type="Pfam" id="PF14896">
    <property type="entry name" value="Arabino_trans_C"/>
    <property type="match status" value="2"/>
</dbReference>
<dbReference type="GO" id="GO:0071555">
    <property type="term" value="P:cell wall organization"/>
    <property type="evidence" value="ECO:0007669"/>
    <property type="project" value="UniProtKB-KW"/>
</dbReference>
<feature type="domain" description="Arabinofuranosyltransferase central" evidence="13">
    <location>
        <begin position="216"/>
        <end position="673"/>
    </location>
</feature>
<keyword evidence="8 12" id="KW-1133">Transmembrane helix</keyword>
<feature type="transmembrane region" description="Helical" evidence="12">
    <location>
        <begin position="584"/>
        <end position="604"/>
    </location>
</feature>
<feature type="region of interest" description="Disordered" evidence="11">
    <location>
        <begin position="1"/>
        <end position="27"/>
    </location>
</feature>
<comment type="caution">
    <text evidence="16">The sequence shown here is derived from an EMBL/GenBank/DDBJ whole genome shotgun (WGS) entry which is preliminary data.</text>
</comment>
<dbReference type="Gene3D" id="3.40.190.160">
    <property type="match status" value="1"/>
</dbReference>
<feature type="region of interest" description="Disordered" evidence="11">
    <location>
        <begin position="1046"/>
        <end position="1065"/>
    </location>
</feature>
<accession>A0A4R2Q0N9</accession>
<evidence type="ECO:0000256" key="4">
    <source>
        <dbReference type="ARBA" id="ARBA00022475"/>
    </source>
</evidence>
<dbReference type="AlphaFoldDB" id="A0A4R2Q0N9"/>
<dbReference type="Proteomes" id="UP000294911">
    <property type="component" value="Unassembled WGS sequence"/>
</dbReference>
<evidence type="ECO:0000256" key="10">
    <source>
        <dbReference type="ARBA" id="ARBA00023316"/>
    </source>
</evidence>
<feature type="domain" description="Arabinosyltransferase C-terminal" evidence="14">
    <location>
        <begin position="710"/>
        <end position="781"/>
    </location>
</feature>
<evidence type="ECO:0000259" key="13">
    <source>
        <dbReference type="Pfam" id="PF04602"/>
    </source>
</evidence>
<dbReference type="InterPro" id="IPR027451">
    <property type="entry name" value="EmbABC_dom1"/>
</dbReference>
<keyword evidence="17" id="KW-1185">Reference proteome</keyword>
<evidence type="ECO:0000256" key="1">
    <source>
        <dbReference type="ARBA" id="ARBA00003001"/>
    </source>
</evidence>
<feature type="transmembrane region" description="Helical" evidence="12">
    <location>
        <begin position="555"/>
        <end position="572"/>
    </location>
</feature>
<dbReference type="GO" id="GO:0052636">
    <property type="term" value="F:arabinosyltransferase activity"/>
    <property type="evidence" value="ECO:0007669"/>
    <property type="project" value="InterPro"/>
</dbReference>
<proteinExistence type="inferred from homology"/>
<dbReference type="GO" id="GO:0005886">
    <property type="term" value="C:plasma membrane"/>
    <property type="evidence" value="ECO:0007669"/>
    <property type="project" value="UniProtKB-SubCell"/>
</dbReference>
<feature type="transmembrane region" description="Helical" evidence="12">
    <location>
        <begin position="651"/>
        <end position="670"/>
    </location>
</feature>
<dbReference type="Pfam" id="PF17689">
    <property type="entry name" value="Arabino_trans_N"/>
    <property type="match status" value="1"/>
</dbReference>
<keyword evidence="6 16" id="KW-0808">Transferase</keyword>
<dbReference type="InterPro" id="IPR007680">
    <property type="entry name" value="Arabino_trans_central"/>
</dbReference>
<organism evidence="16 17">
    <name type="scientific">Tamaricihabitans halophyticus</name>
    <dbReference type="NCBI Taxonomy" id="1262583"/>
    <lineage>
        <taxon>Bacteria</taxon>
        <taxon>Bacillati</taxon>
        <taxon>Actinomycetota</taxon>
        <taxon>Actinomycetes</taxon>
        <taxon>Pseudonocardiales</taxon>
        <taxon>Pseudonocardiaceae</taxon>
        <taxon>Tamaricihabitans</taxon>
    </lineage>
</organism>
<evidence type="ECO:0000256" key="5">
    <source>
        <dbReference type="ARBA" id="ARBA00022676"/>
    </source>
</evidence>
<keyword evidence="7 12" id="KW-0812">Transmembrane</keyword>
<dbReference type="GO" id="GO:0071766">
    <property type="term" value="P:Actinobacterium-type cell wall biogenesis"/>
    <property type="evidence" value="ECO:0007669"/>
    <property type="project" value="InterPro"/>
</dbReference>
<comment type="similarity">
    <text evidence="3">Belongs to the emb family.</text>
</comment>
<comment type="function">
    <text evidence="1">Arabinosyl transferase responsible for the polymerization of arabinose into the arabinan of arabinogalactan.</text>
</comment>
<feature type="transmembrane region" description="Helical" evidence="12">
    <location>
        <begin position="40"/>
        <end position="59"/>
    </location>
</feature>
<dbReference type="Pfam" id="PF04602">
    <property type="entry name" value="Arabinose_trans"/>
    <property type="match status" value="1"/>
</dbReference>
<sequence length="1065" mass="115786">MPVSSTERASTPKKSAANPTADQQPSTTAFQNGLTRRWRLIALVLGLIAAAAAITVPFLPVVQETSKIVWPDQRDTQSVNAPLVAYWAQDLQAEIPCSAIRSLDARTPNSSVLFSTVPKQRAGFGSGLQLRMDNGVLDVVNRGQQVVQQPLGAACDLTVSSNAERTTITVGDEAVYDETGDQRARVIGIYSDFDSARDPVDGLSVEITPDTRYLSTPTIWKTLVTIVGVVALLGCLFATWRMDSRVARRAPRWAPVGWWKITLRDVAVVLTLGLWIFIGPVTADDGYILTMARVRDEIGYLTNYYRWLGVPESPIGWNDHLHELMANISTSPVWIRLPTFLLGVLTWFLLSREILPRLGTRIRRSRAAAWAAAMVFLVTWMPFNTGTRPEPWLAVGVLLALAAVERTLVTRRLLPLCLGLIVAAFSIGTAPGGIVALAPFIVAARPLARMLTSHAKAHGWFATLAPILGSGLAILMVVFADQTMAGVLEATRLRSQVGPNQSWYQELSRYTLLFSDTADGALSRRFPVLLMWLCIITCFVVLLRRGRIPGAPLGPSRRLIGTVALFFVLYALTPTKWTHHFGPLAGIGAALAALTALSVSAGVLRSRRNRMAFLAVLLVIAALSVTGRNAYWFVSRFGVPWNDIPPSIGGISFSSVLLACAGVAALIAFVENIRDRKGHQLAPEKPKRALVFGSLGLVVVCGLFVAGEIGSMLKAVHKQRSSYSFGGANFASLANSGSCNLSDYVMVEGDPSANVLAPLPAPRQRTAPHEQGSPSNFAANGPVPVVGFQTEPESYDDPIGKPPNDFKRGETKMWSSYRNGDRPTGHVRTDWYALPEDAQEQEIAVSVAAERNKAVSITAQFGRQTPQGVEVLGEQEVTVAQSQSAPWADSRFRIEDEDVNKPAQVETMRLIVEDDDLTEDGWIAFTEPRIPVNTTLTERLGDKPTFVDWPASFVHPCVQPPVWRDGIAEVPDYRVTAAPLVNDGGVSSSKGGGPVGWIEEVANQPEVPSFIRSEPNMPWGQLFKVEPYVAGAEPRVIRGEEVRSGWWSPGPGPGPEMIDGETPTR</sequence>
<keyword evidence="5" id="KW-0328">Glycosyltransferase</keyword>
<evidence type="ECO:0000256" key="11">
    <source>
        <dbReference type="SAM" id="MobiDB-lite"/>
    </source>
</evidence>
<feature type="transmembrane region" description="Helical" evidence="12">
    <location>
        <begin position="261"/>
        <end position="283"/>
    </location>
</feature>
<protein>
    <submittedName>
        <fullName evidence="16">Arabinosyltransferase C</fullName>
    </submittedName>
</protein>
<feature type="transmembrane region" description="Helical" evidence="12">
    <location>
        <begin position="219"/>
        <end position="240"/>
    </location>
</feature>
<evidence type="ECO:0000256" key="2">
    <source>
        <dbReference type="ARBA" id="ARBA00004651"/>
    </source>
</evidence>
<dbReference type="Gene3D" id="2.60.120.940">
    <property type="entry name" value="EmbC, C-terminal domain, subdomain 2"/>
    <property type="match status" value="1"/>
</dbReference>
<name>A0A4R2Q0N9_9PSEU</name>